<comment type="caution">
    <text evidence="1">The sequence shown here is derived from an EMBL/GenBank/DDBJ whole genome shotgun (WGS) entry which is preliminary data.</text>
</comment>
<evidence type="ECO:0000313" key="2">
    <source>
        <dbReference type="Proteomes" id="UP000560658"/>
    </source>
</evidence>
<reference evidence="1" key="1">
    <citation type="submission" date="2020-08" db="EMBL/GenBank/DDBJ databases">
        <title>Genomic Encyclopedia of Type Strains, Phase IV (KMG-IV): sequencing the most valuable type-strain genomes for metagenomic binning, comparative biology and taxonomic classification.</title>
        <authorList>
            <person name="Goeker M."/>
        </authorList>
    </citation>
    <scope>NUCLEOTIDE SEQUENCE [LARGE SCALE GENOMIC DNA]</scope>
    <source>
        <strain evidence="1">DSM 105720</strain>
    </source>
</reference>
<dbReference type="AlphaFoldDB" id="A0A840D9K2"/>
<proteinExistence type="predicted"/>
<protein>
    <submittedName>
        <fullName evidence="1">Uncharacterized protein</fullName>
    </submittedName>
</protein>
<gene>
    <name evidence="1" type="ORF">GGR06_003024</name>
</gene>
<name>A0A840D9K2_9BACE</name>
<keyword evidence="2" id="KW-1185">Reference proteome</keyword>
<accession>A0A840D9K2</accession>
<dbReference type="EMBL" id="JACIER010000013">
    <property type="protein sequence ID" value="MBB4045213.1"/>
    <property type="molecule type" value="Genomic_DNA"/>
</dbReference>
<organism evidence="1 2">
    <name type="scientific">Bacteroides reticulotermitis</name>
    <dbReference type="NCBI Taxonomy" id="1133319"/>
    <lineage>
        <taxon>Bacteria</taxon>
        <taxon>Pseudomonadati</taxon>
        <taxon>Bacteroidota</taxon>
        <taxon>Bacteroidia</taxon>
        <taxon>Bacteroidales</taxon>
        <taxon>Bacteroidaceae</taxon>
        <taxon>Bacteroides</taxon>
    </lineage>
</organism>
<sequence length="89" mass="9930">MAKNSLRFCDMDAIIYPLFFGNAPRTESSVVPMGGRAVSKKQYLLLCAFTIKDYFCSMKSLSDTRVLNRSTPGCQDARDPGVELLDTRV</sequence>
<dbReference type="Proteomes" id="UP000560658">
    <property type="component" value="Unassembled WGS sequence"/>
</dbReference>
<evidence type="ECO:0000313" key="1">
    <source>
        <dbReference type="EMBL" id="MBB4045213.1"/>
    </source>
</evidence>